<name>R0K2G0_EXST2</name>
<evidence type="ECO:0000313" key="1">
    <source>
        <dbReference type="EMBL" id="EOA82567.1"/>
    </source>
</evidence>
<dbReference type="Proteomes" id="UP000016935">
    <property type="component" value="Unassembled WGS sequence"/>
</dbReference>
<dbReference type="OrthoDB" id="294702at2759"/>
<dbReference type="eggNOG" id="ENOG502SI41">
    <property type="taxonomic scope" value="Eukaryota"/>
</dbReference>
<dbReference type="EMBL" id="KB908844">
    <property type="protein sequence ID" value="EOA82567.1"/>
    <property type="molecule type" value="Genomic_DNA"/>
</dbReference>
<dbReference type="InterPro" id="IPR029058">
    <property type="entry name" value="AB_hydrolase_fold"/>
</dbReference>
<dbReference type="GeneID" id="19402568"/>
<dbReference type="Gene3D" id="3.40.50.1820">
    <property type="entry name" value="alpha/beta hydrolase"/>
    <property type="match status" value="1"/>
</dbReference>
<reference evidence="1 2" key="2">
    <citation type="journal article" date="2013" name="PLoS Genet.">
        <title>Comparative genome structure, secondary metabolite, and effector coding capacity across Cochliobolus pathogens.</title>
        <authorList>
            <person name="Condon B.J."/>
            <person name="Leng Y."/>
            <person name="Wu D."/>
            <person name="Bushley K.E."/>
            <person name="Ohm R.A."/>
            <person name="Otillar R."/>
            <person name="Martin J."/>
            <person name="Schackwitz W."/>
            <person name="Grimwood J."/>
            <person name="MohdZainudin N."/>
            <person name="Xue C."/>
            <person name="Wang R."/>
            <person name="Manning V.A."/>
            <person name="Dhillon B."/>
            <person name="Tu Z.J."/>
            <person name="Steffenson B.J."/>
            <person name="Salamov A."/>
            <person name="Sun H."/>
            <person name="Lowry S."/>
            <person name="LaButti K."/>
            <person name="Han J."/>
            <person name="Copeland A."/>
            <person name="Lindquist E."/>
            <person name="Barry K."/>
            <person name="Schmutz J."/>
            <person name="Baker S.E."/>
            <person name="Ciuffetti L.M."/>
            <person name="Grigoriev I.V."/>
            <person name="Zhong S."/>
            <person name="Turgeon B.G."/>
        </authorList>
    </citation>
    <scope>NUCLEOTIDE SEQUENCE [LARGE SCALE GENOMIC DNA]</scope>
    <source>
        <strain evidence="2">28A</strain>
    </source>
</reference>
<sequence length="379" mass="42223">MGALEFICDLKFHRSFVLPPNPEAGRQRPYRTTYADFGDVNSSAVVLFCGALFGPRLCYAPLDQLAKRHHVRIIHPDRPGVGGSEAVEPEKRIQTWLEMVPQLLAHLNVSHVSVASHSGGDIYLMNLILTYPHLLHPEHPYVCFFAPWVHYSHSRMTNLLATELLPASMIGKFGAVGRFVNQNIIPLVGLSGGFVHGISDPLMHSNAAPAPIAPAGSGSDRSSNSFDMDSEDIRLDDPQVVDEVRTHIMKFLYAESVDGVSHDAQLFLKRSAPWNASGIDWNDFDDAVELLSRHISEDNGGNRVWTIDCFHAEEDQMVGEKGKKWFSSIWVPSTGYKYRGEDVKGTEHNFLMDPAFGASDVWLQRVSETWKAPEDESNS</sequence>
<dbReference type="AlphaFoldDB" id="R0K2G0"/>
<dbReference type="STRING" id="671987.R0K2G0"/>
<gene>
    <name evidence="1" type="ORF">SETTUDRAFT_22553</name>
</gene>
<dbReference type="RefSeq" id="XP_008029348.1">
    <property type="nucleotide sequence ID" value="XM_008031157.1"/>
</dbReference>
<keyword evidence="2" id="KW-1185">Reference proteome</keyword>
<proteinExistence type="predicted"/>
<dbReference type="HOGENOM" id="CLU_041682_1_0_1"/>
<evidence type="ECO:0000313" key="2">
    <source>
        <dbReference type="Proteomes" id="UP000016935"/>
    </source>
</evidence>
<dbReference type="SUPFAM" id="SSF53474">
    <property type="entry name" value="alpha/beta-Hydrolases"/>
    <property type="match status" value="1"/>
</dbReference>
<organism evidence="1 2">
    <name type="scientific">Exserohilum turcicum (strain 28A)</name>
    <name type="common">Northern leaf blight fungus</name>
    <name type="synonym">Setosphaeria turcica</name>
    <dbReference type="NCBI Taxonomy" id="671987"/>
    <lineage>
        <taxon>Eukaryota</taxon>
        <taxon>Fungi</taxon>
        <taxon>Dikarya</taxon>
        <taxon>Ascomycota</taxon>
        <taxon>Pezizomycotina</taxon>
        <taxon>Dothideomycetes</taxon>
        <taxon>Pleosporomycetidae</taxon>
        <taxon>Pleosporales</taxon>
        <taxon>Pleosporineae</taxon>
        <taxon>Pleosporaceae</taxon>
        <taxon>Exserohilum</taxon>
    </lineage>
</organism>
<protein>
    <submittedName>
        <fullName evidence="1">Uncharacterized protein</fullName>
    </submittedName>
</protein>
<reference evidence="1 2" key="1">
    <citation type="journal article" date="2012" name="PLoS Pathog.">
        <title>Diverse lifestyles and strategies of plant pathogenesis encoded in the genomes of eighteen Dothideomycetes fungi.</title>
        <authorList>
            <person name="Ohm R.A."/>
            <person name="Feau N."/>
            <person name="Henrissat B."/>
            <person name="Schoch C.L."/>
            <person name="Horwitz B.A."/>
            <person name="Barry K.W."/>
            <person name="Condon B.J."/>
            <person name="Copeland A.C."/>
            <person name="Dhillon B."/>
            <person name="Glaser F."/>
            <person name="Hesse C.N."/>
            <person name="Kosti I."/>
            <person name="LaButti K."/>
            <person name="Lindquist E.A."/>
            <person name="Lucas S."/>
            <person name="Salamov A.A."/>
            <person name="Bradshaw R.E."/>
            <person name="Ciuffetti L."/>
            <person name="Hamelin R.C."/>
            <person name="Kema G.H.J."/>
            <person name="Lawrence C."/>
            <person name="Scott J.A."/>
            <person name="Spatafora J.W."/>
            <person name="Turgeon B.G."/>
            <person name="de Wit P.J.G.M."/>
            <person name="Zhong S."/>
            <person name="Goodwin S.B."/>
            <person name="Grigoriev I.V."/>
        </authorList>
    </citation>
    <scope>NUCLEOTIDE SEQUENCE [LARGE SCALE GENOMIC DNA]</scope>
    <source>
        <strain evidence="2">28A</strain>
    </source>
</reference>
<accession>R0K2G0</accession>